<feature type="region of interest" description="Disordered" evidence="1">
    <location>
        <begin position="1"/>
        <end position="25"/>
    </location>
</feature>
<organism evidence="2 3">
    <name type="scientific">Penicillium nordicum</name>
    <dbReference type="NCBI Taxonomy" id="229535"/>
    <lineage>
        <taxon>Eukaryota</taxon>
        <taxon>Fungi</taxon>
        <taxon>Dikarya</taxon>
        <taxon>Ascomycota</taxon>
        <taxon>Pezizomycotina</taxon>
        <taxon>Eurotiomycetes</taxon>
        <taxon>Eurotiomycetidae</taxon>
        <taxon>Eurotiales</taxon>
        <taxon>Aspergillaceae</taxon>
        <taxon>Penicillium</taxon>
    </lineage>
</organism>
<proteinExistence type="predicted"/>
<name>A0A0N0RXB1_9EURO</name>
<comment type="caution">
    <text evidence="2">The sequence shown here is derived from an EMBL/GenBank/DDBJ whole genome shotgun (WGS) entry which is preliminary data.</text>
</comment>
<accession>A0A0N0RXB1</accession>
<protein>
    <submittedName>
        <fullName evidence="2">Uncharacterized protein</fullName>
    </submittedName>
</protein>
<reference evidence="2 3" key="1">
    <citation type="submission" date="2015-08" db="EMBL/GenBank/DDBJ databases">
        <title>Genome sequencing of Penicillium nordicum.</title>
        <authorList>
            <person name="Nguyen H.D."/>
            <person name="Seifert K.A."/>
        </authorList>
    </citation>
    <scope>NUCLEOTIDE SEQUENCE [LARGE SCALE GENOMIC DNA]</scope>
    <source>
        <strain evidence="2 3">DAOMC 185683</strain>
    </source>
</reference>
<sequence length="77" mass="9179">ERKRDYLLHKEDLSQVGPGPQAPRHPTISLLRSLVDLYGLTRRYLNPPNMRNKNKKHTTVRIRWWSPTQLLTHRRVA</sequence>
<dbReference type="AlphaFoldDB" id="A0A0N0RXB1"/>
<dbReference type="OrthoDB" id="4368589at2759"/>
<evidence type="ECO:0000256" key="1">
    <source>
        <dbReference type="SAM" id="MobiDB-lite"/>
    </source>
</evidence>
<evidence type="ECO:0000313" key="2">
    <source>
        <dbReference type="EMBL" id="KOS36503.1"/>
    </source>
</evidence>
<feature type="non-terminal residue" evidence="2">
    <location>
        <position position="1"/>
    </location>
</feature>
<dbReference type="Proteomes" id="UP000037696">
    <property type="component" value="Unassembled WGS sequence"/>
</dbReference>
<dbReference type="EMBL" id="LHQQ01000444">
    <property type="protein sequence ID" value="KOS36503.1"/>
    <property type="molecule type" value="Genomic_DNA"/>
</dbReference>
<gene>
    <name evidence="2" type="ORF">ACN38_g12755</name>
</gene>
<evidence type="ECO:0000313" key="3">
    <source>
        <dbReference type="Proteomes" id="UP000037696"/>
    </source>
</evidence>
<feature type="compositionally biased region" description="Basic and acidic residues" evidence="1">
    <location>
        <begin position="1"/>
        <end position="13"/>
    </location>
</feature>
<keyword evidence="3" id="KW-1185">Reference proteome</keyword>